<dbReference type="InterPro" id="IPR020622">
    <property type="entry name" value="Ala_racemase_pyridoxalP-BS"/>
</dbReference>
<dbReference type="Gene3D" id="3.20.20.10">
    <property type="entry name" value="Alanine racemase"/>
    <property type="match status" value="1"/>
</dbReference>
<dbReference type="SMART" id="SM01005">
    <property type="entry name" value="Ala_racemase_C"/>
    <property type="match status" value="1"/>
</dbReference>
<evidence type="ECO:0000256" key="5">
    <source>
        <dbReference type="PIRSR" id="PIRSR600821-50"/>
    </source>
</evidence>
<dbReference type="InterPro" id="IPR001608">
    <property type="entry name" value="Ala_racemase_N"/>
</dbReference>
<dbReference type="InterPro" id="IPR009006">
    <property type="entry name" value="Ala_racemase/Decarboxylase_C"/>
</dbReference>
<dbReference type="Pfam" id="PF00842">
    <property type="entry name" value="Ala_racemase_C"/>
    <property type="match status" value="1"/>
</dbReference>
<protein>
    <recommendedName>
        <fullName evidence="4">Alanine racemase</fullName>
        <ecNumber evidence="4">5.1.1.1</ecNumber>
    </recommendedName>
</protein>
<dbReference type="NCBIfam" id="TIGR00492">
    <property type="entry name" value="alr"/>
    <property type="match status" value="1"/>
</dbReference>
<feature type="active site" description="Proton acceptor; specific for D-alanine" evidence="4">
    <location>
        <position position="38"/>
    </location>
</feature>
<dbReference type="SUPFAM" id="SSF50621">
    <property type="entry name" value="Alanine racemase C-terminal domain-like"/>
    <property type="match status" value="1"/>
</dbReference>
<dbReference type="Pfam" id="PF01168">
    <property type="entry name" value="Ala_racemase_N"/>
    <property type="match status" value="1"/>
</dbReference>
<feature type="active site" description="Proton acceptor; specific for L-alanine" evidence="4">
    <location>
        <position position="277"/>
    </location>
</feature>
<feature type="binding site" evidence="4 6">
    <location>
        <position position="137"/>
    </location>
    <ligand>
        <name>substrate</name>
    </ligand>
</feature>
<dbReference type="Gene3D" id="2.40.37.10">
    <property type="entry name" value="Lyase, Ornithine Decarboxylase, Chain A, domain 1"/>
    <property type="match status" value="1"/>
</dbReference>
<evidence type="ECO:0000313" key="9">
    <source>
        <dbReference type="Proteomes" id="UP000199452"/>
    </source>
</evidence>
<dbReference type="PRINTS" id="PR00992">
    <property type="entry name" value="ALARACEMASE"/>
</dbReference>
<dbReference type="GO" id="GO:0030632">
    <property type="term" value="P:D-alanine biosynthetic process"/>
    <property type="evidence" value="ECO:0007669"/>
    <property type="project" value="UniProtKB-UniRule"/>
</dbReference>
<dbReference type="OrthoDB" id="9801978at2"/>
<evidence type="ECO:0000256" key="1">
    <source>
        <dbReference type="ARBA" id="ARBA00001933"/>
    </source>
</evidence>
<dbReference type="Proteomes" id="UP000199452">
    <property type="component" value="Unassembled WGS sequence"/>
</dbReference>
<dbReference type="EMBL" id="FMYP01000006">
    <property type="protein sequence ID" value="SDB88171.1"/>
    <property type="molecule type" value="Genomic_DNA"/>
</dbReference>
<evidence type="ECO:0000256" key="4">
    <source>
        <dbReference type="HAMAP-Rule" id="MF_01201"/>
    </source>
</evidence>
<dbReference type="UniPathway" id="UPA00042">
    <property type="reaction ID" value="UER00497"/>
</dbReference>
<evidence type="ECO:0000256" key="3">
    <source>
        <dbReference type="ARBA" id="ARBA00023235"/>
    </source>
</evidence>
<name>A0A1G6H1V0_9BACT</name>
<comment type="pathway">
    <text evidence="4">Amino-acid biosynthesis; D-alanine biosynthesis; D-alanine from L-alanine: step 1/1.</text>
</comment>
<dbReference type="EC" id="5.1.1.1" evidence="4"/>
<evidence type="ECO:0000313" key="8">
    <source>
        <dbReference type="EMBL" id="SDB88171.1"/>
    </source>
</evidence>
<dbReference type="InterPro" id="IPR011079">
    <property type="entry name" value="Ala_racemase_C"/>
</dbReference>
<feature type="domain" description="Alanine racemase C-terminal" evidence="7">
    <location>
        <begin position="256"/>
        <end position="384"/>
    </location>
</feature>
<dbReference type="RefSeq" id="WP_092435394.1">
    <property type="nucleotide sequence ID" value="NZ_FMYP01000006.1"/>
</dbReference>
<dbReference type="STRING" id="1640674.SAMN05216323_100612"/>
<proteinExistence type="inferred from homology"/>
<gene>
    <name evidence="8" type="ORF">SAMN05216323_100612</name>
</gene>
<dbReference type="AlphaFoldDB" id="A0A1G6H1V0"/>
<evidence type="ECO:0000256" key="2">
    <source>
        <dbReference type="ARBA" id="ARBA00022898"/>
    </source>
</evidence>
<dbReference type="PANTHER" id="PTHR30511">
    <property type="entry name" value="ALANINE RACEMASE"/>
    <property type="match status" value="1"/>
</dbReference>
<dbReference type="HAMAP" id="MF_01201">
    <property type="entry name" value="Ala_racemase"/>
    <property type="match status" value="1"/>
</dbReference>
<comment type="catalytic activity">
    <reaction evidence="4">
        <text>L-alanine = D-alanine</text>
        <dbReference type="Rhea" id="RHEA:20249"/>
        <dbReference type="ChEBI" id="CHEBI:57416"/>
        <dbReference type="ChEBI" id="CHEBI:57972"/>
        <dbReference type="EC" id="5.1.1.1"/>
    </reaction>
</comment>
<dbReference type="InterPro" id="IPR029066">
    <property type="entry name" value="PLP-binding_barrel"/>
</dbReference>
<evidence type="ECO:0000256" key="6">
    <source>
        <dbReference type="PIRSR" id="PIRSR600821-52"/>
    </source>
</evidence>
<dbReference type="PROSITE" id="PS00395">
    <property type="entry name" value="ALANINE_RACEMASE"/>
    <property type="match status" value="1"/>
</dbReference>
<reference evidence="8 9" key="1">
    <citation type="submission" date="2016-09" db="EMBL/GenBank/DDBJ databases">
        <authorList>
            <person name="Capua I."/>
            <person name="De Benedictis P."/>
            <person name="Joannis T."/>
            <person name="Lombin L.H."/>
            <person name="Cattoli G."/>
        </authorList>
    </citation>
    <scope>NUCLEOTIDE SEQUENCE [LARGE SCALE GENOMIC DNA]</scope>
    <source>
        <strain evidence="8 9">A7P-90m</strain>
    </source>
</reference>
<feature type="modified residue" description="N6-(pyridoxal phosphate)lysine" evidence="4 5">
    <location>
        <position position="38"/>
    </location>
</feature>
<accession>A0A1G6H1V0</accession>
<dbReference type="SUPFAM" id="SSF51419">
    <property type="entry name" value="PLP-binding barrel"/>
    <property type="match status" value="1"/>
</dbReference>
<comment type="function">
    <text evidence="4">Catalyzes the interconversion of L-alanine and D-alanine. May also act on other amino acids.</text>
</comment>
<comment type="similarity">
    <text evidence="4">Belongs to the alanine racemase family.</text>
</comment>
<dbReference type="CDD" id="cd00430">
    <property type="entry name" value="PLPDE_III_AR"/>
    <property type="match status" value="1"/>
</dbReference>
<comment type="cofactor">
    <cofactor evidence="1 4 5">
        <name>pyridoxal 5'-phosphate</name>
        <dbReference type="ChEBI" id="CHEBI:597326"/>
    </cofactor>
</comment>
<dbReference type="InterPro" id="IPR000821">
    <property type="entry name" value="Ala_racemase"/>
</dbReference>
<dbReference type="PANTHER" id="PTHR30511:SF0">
    <property type="entry name" value="ALANINE RACEMASE, CATABOLIC-RELATED"/>
    <property type="match status" value="1"/>
</dbReference>
<dbReference type="GO" id="GO:0008784">
    <property type="term" value="F:alanine racemase activity"/>
    <property type="evidence" value="ECO:0007669"/>
    <property type="project" value="UniProtKB-UniRule"/>
</dbReference>
<keyword evidence="9" id="KW-1185">Reference proteome</keyword>
<evidence type="ECO:0000259" key="7">
    <source>
        <dbReference type="SMART" id="SM01005"/>
    </source>
</evidence>
<sequence length="385" mass="42983">MRPFQTSIIEISRSAFEHNLNFLKSYLKDGVRICSVVKGNAYGHGIELFVPLAEECGINHFSVFSADEALRVHQSRVGDSSIMIMGMIENDQLEWAIENEIEFYVFEPIRLQQALLVAQRVGKKAKVHIEVETGMNRTGFALKQLPAVLQLLRTNSAHLCFQGVCTHFAGAESVTNYYRIKVQQHNFDKALKLVSASGLSPVLTHTACSAAALRYPKAQMDMVRLGIVQYGFFPTREVLIEYLTKKNTKVNPLQRLLTWKTWIMDVKVVKAGEFVGYGTSYLANSDKVIATIPVGYSHGFSRSLSNQGRVLIHGQRISVIGMVTMNMITVDVTDVENVSIGDEVVLIGKQGDLEISVSSFSEYSDQINYELLTRLPADLPRTVVD</sequence>
<organism evidence="8 9">
    <name type="scientific">Williamwhitmania taraxaci</name>
    <dbReference type="NCBI Taxonomy" id="1640674"/>
    <lineage>
        <taxon>Bacteria</taxon>
        <taxon>Pseudomonadati</taxon>
        <taxon>Bacteroidota</taxon>
        <taxon>Bacteroidia</taxon>
        <taxon>Bacteroidales</taxon>
        <taxon>Williamwhitmaniaceae</taxon>
        <taxon>Williamwhitmania</taxon>
    </lineage>
</organism>
<dbReference type="GO" id="GO:0005829">
    <property type="term" value="C:cytosol"/>
    <property type="evidence" value="ECO:0007669"/>
    <property type="project" value="TreeGrafter"/>
</dbReference>
<keyword evidence="2 4" id="KW-0663">Pyridoxal phosphate</keyword>
<dbReference type="GO" id="GO:0030170">
    <property type="term" value="F:pyridoxal phosphate binding"/>
    <property type="evidence" value="ECO:0007669"/>
    <property type="project" value="UniProtKB-UniRule"/>
</dbReference>
<keyword evidence="3 4" id="KW-0413">Isomerase</keyword>
<feature type="binding site" evidence="4 6">
    <location>
        <position position="325"/>
    </location>
    <ligand>
        <name>substrate</name>
    </ligand>
</feature>